<sequence length="61" mass="6576">MLAPVLLLILASGSFGVMLHSVYVLGQGGVYPSKRIVMKRLQISGGAFLGAFFLLIVLWII</sequence>
<organism evidence="2 3">
    <name type="scientific">Pradoshia eiseniae</name>
    <dbReference type="NCBI Taxonomy" id="2064768"/>
    <lineage>
        <taxon>Bacteria</taxon>
        <taxon>Bacillati</taxon>
        <taxon>Bacillota</taxon>
        <taxon>Bacilli</taxon>
        <taxon>Bacillales</taxon>
        <taxon>Bacillaceae</taxon>
        <taxon>Pradoshia</taxon>
    </lineage>
</organism>
<evidence type="ECO:0000256" key="1">
    <source>
        <dbReference type="SAM" id="Phobius"/>
    </source>
</evidence>
<reference evidence="2 3" key="1">
    <citation type="submission" date="2017-12" db="EMBL/GenBank/DDBJ databases">
        <title>Taxonomic description and draft genome of Pradoshia cofamensis Gen. nov., sp. nov., a thermotolerant bacillale isolated from anterior gut of earthworm Eisenia fetida.</title>
        <authorList>
            <person name="Saha T."/>
            <person name="Chakraborty R."/>
        </authorList>
    </citation>
    <scope>NUCLEOTIDE SEQUENCE [LARGE SCALE GENOMIC DNA]</scope>
    <source>
        <strain evidence="2 3">EAG3</strain>
    </source>
</reference>
<evidence type="ECO:0000313" key="2">
    <source>
        <dbReference type="EMBL" id="PQD95526.1"/>
    </source>
</evidence>
<dbReference type="Proteomes" id="UP000239663">
    <property type="component" value="Unassembled WGS sequence"/>
</dbReference>
<dbReference type="EMBL" id="PKOZ01000004">
    <property type="protein sequence ID" value="PQD95526.1"/>
    <property type="molecule type" value="Genomic_DNA"/>
</dbReference>
<evidence type="ECO:0000313" key="3">
    <source>
        <dbReference type="Proteomes" id="UP000239663"/>
    </source>
</evidence>
<gene>
    <name evidence="2" type="ORF">CYL18_09595</name>
</gene>
<dbReference type="InterPro" id="IPR058724">
    <property type="entry name" value="YhzF"/>
</dbReference>
<proteinExistence type="predicted"/>
<keyword evidence="1" id="KW-0812">Transmembrane</keyword>
<comment type="caution">
    <text evidence="2">The sequence shown here is derived from an EMBL/GenBank/DDBJ whole genome shotgun (WGS) entry which is preliminary data.</text>
</comment>
<keyword evidence="1" id="KW-0472">Membrane</keyword>
<dbReference type="AlphaFoldDB" id="A0A2S7N0H9"/>
<keyword evidence="3" id="KW-1185">Reference proteome</keyword>
<accession>A0A2S7N0H9</accession>
<keyword evidence="1" id="KW-1133">Transmembrane helix</keyword>
<feature type="transmembrane region" description="Helical" evidence="1">
    <location>
        <begin position="40"/>
        <end position="60"/>
    </location>
</feature>
<name>A0A2S7N0H9_9BACI</name>
<dbReference type="Pfam" id="PF26302">
    <property type="entry name" value="YhzF"/>
    <property type="match status" value="1"/>
</dbReference>
<protein>
    <submittedName>
        <fullName evidence="2">Uncharacterized protein</fullName>
    </submittedName>
</protein>